<dbReference type="InterPro" id="IPR007630">
    <property type="entry name" value="RNA_pol_sigma70_r4"/>
</dbReference>
<keyword evidence="5" id="KW-1185">Reference proteome</keyword>
<dbReference type="HOGENOM" id="CLU_125807_1_0_2"/>
<name>L0HCP8_METFS</name>
<dbReference type="KEGG" id="mfo:Metfor_0725"/>
<dbReference type="EMBL" id="CP003167">
    <property type="protein sequence ID" value="AGB01785.1"/>
    <property type="molecule type" value="Genomic_DNA"/>
</dbReference>
<evidence type="ECO:0000256" key="1">
    <source>
        <dbReference type="SAM" id="MobiDB-lite"/>
    </source>
</evidence>
<accession>L0HCP8</accession>
<feature type="compositionally biased region" description="Basic residues" evidence="1">
    <location>
        <begin position="7"/>
        <end position="32"/>
    </location>
</feature>
<keyword evidence="4" id="KW-0238">DNA-binding</keyword>
<dbReference type="InterPro" id="IPR036657">
    <property type="entry name" value="Tfx_DNA-bd_sf_arc"/>
</dbReference>
<feature type="domain" description="RNA polymerase sigma-70 region 4" evidence="2">
    <location>
        <begin position="49"/>
        <end position="84"/>
    </location>
</feature>
<reference evidence="5" key="1">
    <citation type="submission" date="2011-12" db="EMBL/GenBank/DDBJ databases">
        <title>Complete sequence of Methanoregula formicicum SMSP.</title>
        <authorList>
            <person name="Lucas S."/>
            <person name="Han J."/>
            <person name="Lapidus A."/>
            <person name="Cheng J.-F."/>
            <person name="Goodwin L."/>
            <person name="Pitluck S."/>
            <person name="Peters L."/>
            <person name="Ovchinnikova G."/>
            <person name="Teshima H."/>
            <person name="Detter J.C."/>
            <person name="Han C."/>
            <person name="Tapia R."/>
            <person name="Land M."/>
            <person name="Hauser L."/>
            <person name="Kyrpides N."/>
            <person name="Ivanova N."/>
            <person name="Pagani I."/>
            <person name="Imachi H."/>
            <person name="Tamaki H."/>
            <person name="Sekiguchi Y."/>
            <person name="Kamagata Y."/>
            <person name="Cadillo-Quiroz H."/>
            <person name="Zinder S."/>
            <person name="Liu W.-T."/>
            <person name="Woyke T."/>
        </authorList>
    </citation>
    <scope>NUCLEOTIDE SEQUENCE [LARGE SCALE GENOMIC DNA]</scope>
    <source>
        <strain evidence="5">DSM 22288 / NBRC 105244 / SMSP</strain>
    </source>
</reference>
<dbReference type="SUPFAM" id="SSF89915">
    <property type="entry name" value="DNA-binding protein Tfx"/>
    <property type="match status" value="1"/>
</dbReference>
<dbReference type="NCBIfam" id="TIGR00721">
    <property type="entry name" value="tfx"/>
    <property type="match status" value="1"/>
</dbReference>
<dbReference type="STRING" id="593750.Metfor_0725"/>
<gene>
    <name evidence="4" type="ordered locus">Metfor_0725</name>
</gene>
<dbReference type="Proteomes" id="UP000010824">
    <property type="component" value="Chromosome"/>
</dbReference>
<evidence type="ECO:0000259" key="2">
    <source>
        <dbReference type="Pfam" id="PF04545"/>
    </source>
</evidence>
<feature type="region of interest" description="Disordered" evidence="1">
    <location>
        <begin position="1"/>
        <end position="35"/>
    </location>
</feature>
<evidence type="ECO:0000313" key="5">
    <source>
        <dbReference type="Proteomes" id="UP000010824"/>
    </source>
</evidence>
<dbReference type="InParanoid" id="L0HCP8"/>
<feature type="domain" description="DNA binding protein Tfx C-terminal" evidence="3">
    <location>
        <begin position="89"/>
        <end position="168"/>
    </location>
</feature>
<evidence type="ECO:0000259" key="3">
    <source>
        <dbReference type="Pfam" id="PF14601"/>
    </source>
</evidence>
<dbReference type="InterPro" id="IPR004645">
    <property type="entry name" value="Tfx_DNA-bd_arc"/>
</dbReference>
<dbReference type="Pfam" id="PF04545">
    <property type="entry name" value="Sigma70_r4"/>
    <property type="match status" value="1"/>
</dbReference>
<dbReference type="Gene3D" id="3.30.1190.10">
    <property type="entry name" value="DNA-binding protein Tfx superfamily, archaea"/>
    <property type="match status" value="1"/>
</dbReference>
<dbReference type="GO" id="GO:0003677">
    <property type="term" value="F:DNA binding"/>
    <property type="evidence" value="ECO:0007669"/>
    <property type="project" value="UniProtKB-KW"/>
</dbReference>
<dbReference type="GO" id="GO:0003700">
    <property type="term" value="F:DNA-binding transcription factor activity"/>
    <property type="evidence" value="ECO:0007669"/>
    <property type="project" value="InterPro"/>
</dbReference>
<dbReference type="eggNOG" id="arCOG04554">
    <property type="taxonomic scope" value="Archaea"/>
</dbReference>
<dbReference type="GO" id="GO:0006352">
    <property type="term" value="P:DNA-templated transcription initiation"/>
    <property type="evidence" value="ECO:0007669"/>
    <property type="project" value="InterPro"/>
</dbReference>
<reference evidence="4 5" key="2">
    <citation type="journal article" date="2014" name="Genome Announc.">
        <title>Complete Genome Sequence of Methanoregula formicica SMSPT, a Mesophilic Hydrogenotrophic Methanogen Isolated from a Methanogenic Upflow Anaerobic Sludge Blanket Reactor.</title>
        <authorList>
            <person name="Yamamoto K."/>
            <person name="Tamaki H."/>
            <person name="Cadillo-Quiroz H."/>
            <person name="Imachi H."/>
            <person name="Kyrpides N."/>
            <person name="Woyke T."/>
            <person name="Goodwin L."/>
            <person name="Zinder S.H."/>
            <person name="Kamagata Y."/>
            <person name="Liu W.T."/>
        </authorList>
    </citation>
    <scope>NUCLEOTIDE SEQUENCE [LARGE SCALE GENOMIC DNA]</scope>
    <source>
        <strain evidence="5">DSM 22288 / NBRC 105244 / SMSP</strain>
    </source>
</reference>
<evidence type="ECO:0000313" key="4">
    <source>
        <dbReference type="EMBL" id="AGB01785.1"/>
    </source>
</evidence>
<organism evidence="4 5">
    <name type="scientific">Methanoregula formicica (strain DSM 22288 / NBRC 105244 / SMSP)</name>
    <dbReference type="NCBI Taxonomy" id="593750"/>
    <lineage>
        <taxon>Archaea</taxon>
        <taxon>Methanobacteriati</taxon>
        <taxon>Methanobacteriota</taxon>
        <taxon>Stenosarchaea group</taxon>
        <taxon>Methanomicrobia</taxon>
        <taxon>Methanomicrobiales</taxon>
        <taxon>Methanoregulaceae</taxon>
        <taxon>Methanoregula</taxon>
    </lineage>
</organism>
<sequence>MPLQPSPKKRFARRPGRNSLRRSHKKRARRAKKDRDVKHTILSKKMMEVLRYRKQGMTLGQIAEIYGTSRADICVTEKRARQKIMKAMITLNALRFLDVTPICTFRQGSDLMDVTAAFYAEMAKRGIPLPEDPMELINRLRSENTERIHGRLIKKDIDIYLLNDGEIYSR</sequence>
<dbReference type="InterPro" id="IPR029291">
    <property type="entry name" value="Tfx_C"/>
</dbReference>
<dbReference type="AlphaFoldDB" id="L0HCP8"/>
<protein>
    <submittedName>
        <fullName evidence="4">DNA-binding protein, Tfx family</fullName>
    </submittedName>
</protein>
<dbReference type="Pfam" id="PF14601">
    <property type="entry name" value="TFX_C"/>
    <property type="match status" value="1"/>
</dbReference>
<proteinExistence type="predicted"/>